<organism evidence="1 2">
    <name type="scientific">Daphnia pulex</name>
    <name type="common">Water flea</name>
    <dbReference type="NCBI Taxonomy" id="6669"/>
    <lineage>
        <taxon>Eukaryota</taxon>
        <taxon>Metazoa</taxon>
        <taxon>Ecdysozoa</taxon>
        <taxon>Arthropoda</taxon>
        <taxon>Crustacea</taxon>
        <taxon>Branchiopoda</taxon>
        <taxon>Diplostraca</taxon>
        <taxon>Cladocera</taxon>
        <taxon>Anomopoda</taxon>
        <taxon>Daphniidae</taxon>
        <taxon>Daphnia</taxon>
    </lineage>
</organism>
<keyword evidence="2" id="KW-1185">Reference proteome</keyword>
<evidence type="ECO:0000313" key="2">
    <source>
        <dbReference type="Proteomes" id="UP000000305"/>
    </source>
</evidence>
<name>E9HMR2_DAPPU</name>
<dbReference type="KEGG" id="dpx:DAPPUDRAFT_262277"/>
<evidence type="ECO:0000313" key="1">
    <source>
        <dbReference type="EMBL" id="EFX66951.1"/>
    </source>
</evidence>
<reference evidence="1 2" key="1">
    <citation type="journal article" date="2011" name="Science">
        <title>The ecoresponsive genome of Daphnia pulex.</title>
        <authorList>
            <person name="Colbourne J.K."/>
            <person name="Pfrender M.E."/>
            <person name="Gilbert D."/>
            <person name="Thomas W.K."/>
            <person name="Tucker A."/>
            <person name="Oakley T.H."/>
            <person name="Tokishita S."/>
            <person name="Aerts A."/>
            <person name="Arnold G.J."/>
            <person name="Basu M.K."/>
            <person name="Bauer D.J."/>
            <person name="Caceres C.E."/>
            <person name="Carmel L."/>
            <person name="Casola C."/>
            <person name="Choi J.H."/>
            <person name="Detter J.C."/>
            <person name="Dong Q."/>
            <person name="Dusheyko S."/>
            <person name="Eads B.D."/>
            <person name="Frohlich T."/>
            <person name="Geiler-Samerotte K.A."/>
            <person name="Gerlach D."/>
            <person name="Hatcher P."/>
            <person name="Jogdeo S."/>
            <person name="Krijgsveld J."/>
            <person name="Kriventseva E.V."/>
            <person name="Kultz D."/>
            <person name="Laforsch C."/>
            <person name="Lindquist E."/>
            <person name="Lopez J."/>
            <person name="Manak J.R."/>
            <person name="Muller J."/>
            <person name="Pangilinan J."/>
            <person name="Patwardhan R.P."/>
            <person name="Pitluck S."/>
            <person name="Pritham E.J."/>
            <person name="Rechtsteiner A."/>
            <person name="Rho M."/>
            <person name="Rogozin I.B."/>
            <person name="Sakarya O."/>
            <person name="Salamov A."/>
            <person name="Schaack S."/>
            <person name="Shapiro H."/>
            <person name="Shiga Y."/>
            <person name="Skalitzky C."/>
            <person name="Smith Z."/>
            <person name="Souvorov A."/>
            <person name="Sung W."/>
            <person name="Tang Z."/>
            <person name="Tsuchiya D."/>
            <person name="Tu H."/>
            <person name="Vos H."/>
            <person name="Wang M."/>
            <person name="Wolf Y.I."/>
            <person name="Yamagata H."/>
            <person name="Yamada T."/>
            <person name="Ye Y."/>
            <person name="Shaw J.R."/>
            <person name="Andrews J."/>
            <person name="Crease T.J."/>
            <person name="Tang H."/>
            <person name="Lucas S.M."/>
            <person name="Robertson H.M."/>
            <person name="Bork P."/>
            <person name="Koonin E.V."/>
            <person name="Zdobnov E.M."/>
            <person name="Grigoriev I.V."/>
            <person name="Lynch M."/>
            <person name="Boore J.L."/>
        </authorList>
    </citation>
    <scope>NUCLEOTIDE SEQUENCE [LARGE SCALE GENOMIC DNA]</scope>
</reference>
<dbReference type="HOGENOM" id="CLU_157479_0_0_1"/>
<gene>
    <name evidence="1" type="ORF">DAPPUDRAFT_262277</name>
</gene>
<accession>E9HMR2</accession>
<sequence length="118" mass="13556">MEVYEQIDRYIRTPRSSVHSSVVDEAALNNTLRNQYDNNDSIAGSSVSESRVQRPDSAAIMNEIQQRLGQEIELRRNVEEQLSKATTTMTQMTIDSAKLFSEIERNTELQRKIHQQAD</sequence>
<protein>
    <submittedName>
        <fullName evidence="1">Uncharacterized protein</fullName>
    </submittedName>
</protein>
<dbReference type="EMBL" id="GL732689">
    <property type="protein sequence ID" value="EFX66951.1"/>
    <property type="molecule type" value="Genomic_DNA"/>
</dbReference>
<dbReference type="AlphaFoldDB" id="E9HMR2"/>
<dbReference type="Proteomes" id="UP000000305">
    <property type="component" value="Unassembled WGS sequence"/>
</dbReference>
<dbReference type="PhylomeDB" id="E9HMR2"/>
<dbReference type="OrthoDB" id="6348136at2759"/>
<proteinExistence type="predicted"/>
<dbReference type="InParanoid" id="E9HMR2"/>